<evidence type="ECO:0000256" key="1">
    <source>
        <dbReference type="SAM" id="MobiDB-lite"/>
    </source>
</evidence>
<sequence>MFRICVSAASRSLAKVVPSLSVNARVLSTSNSRSFHLTAPCQSSQGKPSQGGQQSQYNMEALDEVIASVTSYGHQHRDAWGTTKQSPSEIAKKIAESNSDAVEDASEDLTLTPQEEKYQNLDAMTRDIKKLDEVFEVLASVPWLDENKLEEKELKGVAMVGLIGTLEEVGFDIRKQIADIWRGERSADLVVQGTKPNEQAALLSILFHTKHLEDTYGPAPFKINV</sequence>
<accession>A0A7S0UR26</accession>
<dbReference type="AlphaFoldDB" id="A0A7S0UR26"/>
<name>A0A7S0UR26_9CHLO</name>
<proteinExistence type="predicted"/>
<reference evidence="2" key="1">
    <citation type="submission" date="2021-01" db="EMBL/GenBank/DDBJ databases">
        <authorList>
            <person name="Corre E."/>
            <person name="Pelletier E."/>
            <person name="Niang G."/>
            <person name="Scheremetjew M."/>
            <person name="Finn R."/>
            <person name="Kale V."/>
            <person name="Holt S."/>
            <person name="Cochrane G."/>
            <person name="Meng A."/>
            <person name="Brown T."/>
            <person name="Cohen L."/>
        </authorList>
    </citation>
    <scope>NUCLEOTIDE SEQUENCE</scope>
    <source>
        <strain evidence="2">SAG 63-3</strain>
    </source>
</reference>
<feature type="compositionally biased region" description="Low complexity" evidence="1">
    <location>
        <begin position="42"/>
        <end position="56"/>
    </location>
</feature>
<protein>
    <submittedName>
        <fullName evidence="2">Uncharacterized protein</fullName>
    </submittedName>
</protein>
<gene>
    <name evidence="2" type="ORF">PPAR00522_LOCUS2278</name>
</gene>
<feature type="region of interest" description="Disordered" evidence="1">
    <location>
        <begin position="37"/>
        <end position="56"/>
    </location>
</feature>
<organism evidence="2">
    <name type="scientific">Polytomella parva</name>
    <dbReference type="NCBI Taxonomy" id="51329"/>
    <lineage>
        <taxon>Eukaryota</taxon>
        <taxon>Viridiplantae</taxon>
        <taxon>Chlorophyta</taxon>
        <taxon>core chlorophytes</taxon>
        <taxon>Chlorophyceae</taxon>
        <taxon>CS clade</taxon>
        <taxon>Chlamydomonadales</taxon>
        <taxon>Chlamydomonadaceae</taxon>
        <taxon>Polytomella</taxon>
    </lineage>
</organism>
<evidence type="ECO:0000313" key="2">
    <source>
        <dbReference type="EMBL" id="CAD8765889.1"/>
    </source>
</evidence>
<dbReference type="EMBL" id="HBFM01003949">
    <property type="protein sequence ID" value="CAD8765889.1"/>
    <property type="molecule type" value="Transcribed_RNA"/>
</dbReference>